<comment type="caution">
    <text evidence="3">The sequence shown here is derived from an EMBL/GenBank/DDBJ whole genome shotgun (WGS) entry which is preliminary data.</text>
</comment>
<keyword evidence="4" id="KW-1185">Reference proteome</keyword>
<accession>A0A2K3UW46</accession>
<keyword evidence="1" id="KW-1133">Transmembrane helix</keyword>
<feature type="domain" description="HAMP" evidence="2">
    <location>
        <begin position="253"/>
        <end position="308"/>
    </location>
</feature>
<dbReference type="GO" id="GO:0007165">
    <property type="term" value="P:signal transduction"/>
    <property type="evidence" value="ECO:0007669"/>
    <property type="project" value="InterPro"/>
</dbReference>
<dbReference type="OrthoDB" id="9997601at2"/>
<sequence>MTVTTTPAPLSVPRVRRRISLRVKALLIAVLPVLVLGLLTALILTVQRRAALDAISRNLSTSVAGLLASTLDVQDLNLVETQLRAAVASPSVAFIDVQPAGQELRFFTSDTPDSDWYLRARLDEFRRDHPGGTHLRLTDRRAEAYRAALAALEPGTPESVRQHLQERIAALEKVQGQTQATELTQVEVYETPRGRALRFPGTPQPPGALLFRLDIGVTLNELGGVLDRQLYLVLLAGAVVALLAALAAYRAVRGLVRVILAITDAAHHASLGRLHEPLDARQLGSNDELHDLVTALERLRVSLHLALSRLLPGGKGP</sequence>
<dbReference type="Gene3D" id="6.10.340.10">
    <property type="match status" value="1"/>
</dbReference>
<organism evidence="3 4">
    <name type="scientific">Deinococcus koreensis</name>
    <dbReference type="NCBI Taxonomy" id="2054903"/>
    <lineage>
        <taxon>Bacteria</taxon>
        <taxon>Thermotogati</taxon>
        <taxon>Deinococcota</taxon>
        <taxon>Deinococci</taxon>
        <taxon>Deinococcales</taxon>
        <taxon>Deinococcaceae</taxon>
        <taxon>Deinococcus</taxon>
    </lineage>
</organism>
<protein>
    <recommendedName>
        <fullName evidence="2">HAMP domain-containing protein</fullName>
    </recommendedName>
</protein>
<name>A0A2K3UW46_9DEIO</name>
<dbReference type="SMART" id="SM00304">
    <property type="entry name" value="HAMP"/>
    <property type="match status" value="1"/>
</dbReference>
<dbReference type="AlphaFoldDB" id="A0A2K3UW46"/>
<proteinExistence type="predicted"/>
<keyword evidence="1" id="KW-0812">Transmembrane</keyword>
<evidence type="ECO:0000313" key="4">
    <source>
        <dbReference type="Proteomes" id="UP000236379"/>
    </source>
</evidence>
<feature type="transmembrane region" description="Helical" evidence="1">
    <location>
        <begin position="25"/>
        <end position="46"/>
    </location>
</feature>
<dbReference type="Proteomes" id="UP000236379">
    <property type="component" value="Unassembled WGS sequence"/>
</dbReference>
<evidence type="ECO:0000259" key="2">
    <source>
        <dbReference type="PROSITE" id="PS50885"/>
    </source>
</evidence>
<dbReference type="PROSITE" id="PS50885">
    <property type="entry name" value="HAMP"/>
    <property type="match status" value="1"/>
</dbReference>
<dbReference type="EMBL" id="PPPD01000001">
    <property type="protein sequence ID" value="PNY80764.1"/>
    <property type="molecule type" value="Genomic_DNA"/>
</dbReference>
<dbReference type="RefSeq" id="WP_103310904.1">
    <property type="nucleotide sequence ID" value="NZ_PPPD01000001.1"/>
</dbReference>
<evidence type="ECO:0000313" key="3">
    <source>
        <dbReference type="EMBL" id="PNY80764.1"/>
    </source>
</evidence>
<keyword evidence="1" id="KW-0472">Membrane</keyword>
<reference evidence="3 4" key="1">
    <citation type="submission" date="2018-01" db="EMBL/GenBank/DDBJ databases">
        <title>Deinococcus koreensis sp. nov., a radiation-resistant bacterium isolated from river water.</title>
        <authorList>
            <person name="Choi A."/>
        </authorList>
    </citation>
    <scope>NUCLEOTIDE SEQUENCE [LARGE SCALE GENOMIC DNA]</scope>
    <source>
        <strain evidence="3 4">SJW1-2</strain>
    </source>
</reference>
<feature type="transmembrane region" description="Helical" evidence="1">
    <location>
        <begin position="230"/>
        <end position="249"/>
    </location>
</feature>
<dbReference type="GO" id="GO:0016020">
    <property type="term" value="C:membrane"/>
    <property type="evidence" value="ECO:0007669"/>
    <property type="project" value="InterPro"/>
</dbReference>
<gene>
    <name evidence="3" type="ORF">CVO96_04730</name>
</gene>
<evidence type="ECO:0000256" key="1">
    <source>
        <dbReference type="SAM" id="Phobius"/>
    </source>
</evidence>
<dbReference type="InterPro" id="IPR003660">
    <property type="entry name" value="HAMP_dom"/>
</dbReference>